<comment type="caution">
    <text evidence="11">The sequence shown here is derived from an EMBL/GenBank/DDBJ whole genome shotgun (WGS) entry which is preliminary data.</text>
</comment>
<dbReference type="STRING" id="1503.CLPU_10c00490"/>
<dbReference type="CDD" id="cd00808">
    <property type="entry name" value="GluRS_core"/>
    <property type="match status" value="1"/>
</dbReference>
<dbReference type="InterPro" id="IPR020751">
    <property type="entry name" value="aa-tRNA-synth_I_codon-bd_sub2"/>
</dbReference>
<evidence type="ECO:0000256" key="4">
    <source>
        <dbReference type="ARBA" id="ARBA00022741"/>
    </source>
</evidence>
<keyword evidence="7 8" id="KW-0030">Aminoacyl-tRNA synthetase</keyword>
<dbReference type="GO" id="GO:0005524">
    <property type="term" value="F:ATP binding"/>
    <property type="evidence" value="ECO:0007669"/>
    <property type="project" value="UniProtKB-UniRule"/>
</dbReference>
<dbReference type="EC" id="6.1.1.17" evidence="8"/>
<dbReference type="InterPro" id="IPR014729">
    <property type="entry name" value="Rossmann-like_a/b/a_fold"/>
</dbReference>
<organism evidence="11 12">
    <name type="scientific">Gottschalkia purinilytica</name>
    <name type="common">Clostridium purinilyticum</name>
    <dbReference type="NCBI Taxonomy" id="1503"/>
    <lineage>
        <taxon>Bacteria</taxon>
        <taxon>Bacillati</taxon>
        <taxon>Bacillota</taxon>
        <taxon>Tissierellia</taxon>
        <taxon>Tissierellales</taxon>
        <taxon>Gottschalkiaceae</taxon>
        <taxon>Gottschalkia</taxon>
    </lineage>
</organism>
<evidence type="ECO:0000256" key="3">
    <source>
        <dbReference type="ARBA" id="ARBA00022598"/>
    </source>
</evidence>
<dbReference type="InterPro" id="IPR000924">
    <property type="entry name" value="Glu/Gln-tRNA-synth"/>
</dbReference>
<evidence type="ECO:0000256" key="5">
    <source>
        <dbReference type="ARBA" id="ARBA00022840"/>
    </source>
</evidence>
<dbReference type="Gene3D" id="3.40.50.620">
    <property type="entry name" value="HUPs"/>
    <property type="match status" value="1"/>
</dbReference>
<dbReference type="InterPro" id="IPR049940">
    <property type="entry name" value="GluQ/Sye"/>
</dbReference>
<proteinExistence type="inferred from homology"/>
<evidence type="ECO:0000259" key="10">
    <source>
        <dbReference type="Pfam" id="PF19269"/>
    </source>
</evidence>
<evidence type="ECO:0000313" key="12">
    <source>
        <dbReference type="Proteomes" id="UP000037267"/>
    </source>
</evidence>
<keyword evidence="3 8" id="KW-0436">Ligase</keyword>
<feature type="domain" description="Aminoacyl-tRNA synthetase class I anticodon-binding" evidence="10">
    <location>
        <begin position="341"/>
        <end position="487"/>
    </location>
</feature>
<dbReference type="PROSITE" id="PS00178">
    <property type="entry name" value="AA_TRNA_LIGASE_I"/>
    <property type="match status" value="1"/>
</dbReference>
<dbReference type="GO" id="GO:0004818">
    <property type="term" value="F:glutamate-tRNA ligase activity"/>
    <property type="evidence" value="ECO:0007669"/>
    <property type="project" value="UniProtKB-UniRule"/>
</dbReference>
<dbReference type="HAMAP" id="MF_00022">
    <property type="entry name" value="Glu_tRNA_synth_type1"/>
    <property type="match status" value="1"/>
</dbReference>
<evidence type="ECO:0000256" key="2">
    <source>
        <dbReference type="ARBA" id="ARBA00022490"/>
    </source>
</evidence>
<evidence type="ECO:0000313" key="11">
    <source>
        <dbReference type="EMBL" id="KNF07995.1"/>
    </source>
</evidence>
<dbReference type="PATRIC" id="fig|1503.3.peg.50"/>
<name>A0A0L0W9L7_GOTPU</name>
<keyword evidence="5 8" id="KW-0067">ATP-binding</keyword>
<dbReference type="InterPro" id="IPR001412">
    <property type="entry name" value="aa-tRNA-synth_I_CS"/>
</dbReference>
<feature type="short sequence motif" description="'KMSKS' region" evidence="8">
    <location>
        <begin position="258"/>
        <end position="262"/>
    </location>
</feature>
<comment type="caution">
    <text evidence="8">Lacks conserved residue(s) required for the propagation of feature annotation.</text>
</comment>
<feature type="short sequence motif" description="'HIGH' region" evidence="8">
    <location>
        <begin position="10"/>
        <end position="20"/>
    </location>
</feature>
<dbReference type="GO" id="GO:0008270">
    <property type="term" value="F:zinc ion binding"/>
    <property type="evidence" value="ECO:0007669"/>
    <property type="project" value="InterPro"/>
</dbReference>
<dbReference type="InterPro" id="IPR008925">
    <property type="entry name" value="aa_tRNA-synth_I_cd-bd_sf"/>
</dbReference>
<dbReference type="SUPFAM" id="SSF48163">
    <property type="entry name" value="An anticodon-binding domain of class I aminoacyl-tRNA synthetases"/>
    <property type="match status" value="1"/>
</dbReference>
<dbReference type="FunFam" id="1.10.10.350:FF:000002">
    <property type="entry name" value="Glutamate--tRNA ligase"/>
    <property type="match status" value="1"/>
</dbReference>
<dbReference type="PRINTS" id="PR00987">
    <property type="entry name" value="TRNASYNTHGLU"/>
</dbReference>
<feature type="domain" description="Glutamyl/glutaminyl-tRNA synthetase class Ib catalytic" evidence="9">
    <location>
        <begin position="3"/>
        <end position="327"/>
    </location>
</feature>
<dbReference type="Pfam" id="PF19269">
    <property type="entry name" value="Anticodon_2"/>
    <property type="match status" value="1"/>
</dbReference>
<dbReference type="AlphaFoldDB" id="A0A0L0W9L7"/>
<comment type="function">
    <text evidence="8">Catalyzes the attachment of glutamate to tRNA(Glu) in a two-step reaction: glutamate is first activated by ATP to form Glu-AMP and then transferred to the acceptor end of tRNA(Glu).</text>
</comment>
<dbReference type="NCBIfam" id="TIGR00464">
    <property type="entry name" value="gltX_bact"/>
    <property type="match status" value="1"/>
</dbReference>
<evidence type="ECO:0000256" key="6">
    <source>
        <dbReference type="ARBA" id="ARBA00022917"/>
    </source>
</evidence>
<dbReference type="Gene3D" id="1.10.10.350">
    <property type="match status" value="1"/>
</dbReference>
<dbReference type="EMBL" id="LGSS01000010">
    <property type="protein sequence ID" value="KNF07995.1"/>
    <property type="molecule type" value="Genomic_DNA"/>
</dbReference>
<comment type="similarity">
    <text evidence="1 8">Belongs to the class-I aminoacyl-tRNA synthetase family. Glutamate--tRNA ligase type 1 subfamily.</text>
</comment>
<evidence type="ECO:0000256" key="7">
    <source>
        <dbReference type="ARBA" id="ARBA00023146"/>
    </source>
</evidence>
<evidence type="ECO:0000259" key="9">
    <source>
        <dbReference type="Pfam" id="PF00749"/>
    </source>
</evidence>
<dbReference type="FunFam" id="3.40.50.620:FF:000045">
    <property type="entry name" value="Glutamate--tRNA ligase, mitochondrial"/>
    <property type="match status" value="1"/>
</dbReference>
<dbReference type="RefSeq" id="WP_050355644.1">
    <property type="nucleotide sequence ID" value="NZ_LGSS01000010.1"/>
</dbReference>
<dbReference type="GO" id="GO:0005737">
    <property type="term" value="C:cytoplasm"/>
    <property type="evidence" value="ECO:0007669"/>
    <property type="project" value="UniProtKB-SubCell"/>
</dbReference>
<comment type="subcellular location">
    <subcellularLocation>
        <location evidence="8">Cytoplasm</location>
    </subcellularLocation>
</comment>
<dbReference type="SUPFAM" id="SSF52374">
    <property type="entry name" value="Nucleotidylyl transferase"/>
    <property type="match status" value="1"/>
</dbReference>
<dbReference type="InterPro" id="IPR045462">
    <property type="entry name" value="aa-tRNA-synth_I_cd-bd"/>
</dbReference>
<keyword evidence="2 8" id="KW-0963">Cytoplasm</keyword>
<comment type="catalytic activity">
    <reaction evidence="8">
        <text>tRNA(Glu) + L-glutamate + ATP = L-glutamyl-tRNA(Glu) + AMP + diphosphate</text>
        <dbReference type="Rhea" id="RHEA:23540"/>
        <dbReference type="Rhea" id="RHEA-COMP:9663"/>
        <dbReference type="Rhea" id="RHEA-COMP:9680"/>
        <dbReference type="ChEBI" id="CHEBI:29985"/>
        <dbReference type="ChEBI" id="CHEBI:30616"/>
        <dbReference type="ChEBI" id="CHEBI:33019"/>
        <dbReference type="ChEBI" id="CHEBI:78442"/>
        <dbReference type="ChEBI" id="CHEBI:78520"/>
        <dbReference type="ChEBI" id="CHEBI:456215"/>
        <dbReference type="EC" id="6.1.1.17"/>
    </reaction>
</comment>
<dbReference type="GO" id="GO:0006424">
    <property type="term" value="P:glutamyl-tRNA aminoacylation"/>
    <property type="evidence" value="ECO:0007669"/>
    <property type="project" value="UniProtKB-UniRule"/>
</dbReference>
<dbReference type="PANTHER" id="PTHR43311:SF2">
    <property type="entry name" value="GLUTAMATE--TRNA LIGASE, MITOCHONDRIAL-RELATED"/>
    <property type="match status" value="1"/>
</dbReference>
<dbReference type="InterPro" id="IPR020058">
    <property type="entry name" value="Glu/Gln-tRNA-synth_Ib_cat-dom"/>
</dbReference>
<keyword evidence="12" id="KW-1185">Reference proteome</keyword>
<comment type="subunit">
    <text evidence="8">Monomer.</text>
</comment>
<dbReference type="PANTHER" id="PTHR43311">
    <property type="entry name" value="GLUTAMATE--TRNA LIGASE"/>
    <property type="match status" value="1"/>
</dbReference>
<reference evidence="12" key="1">
    <citation type="submission" date="2015-07" db="EMBL/GenBank/DDBJ databases">
        <title>Draft genome sequence of the purine-degrading Gottschalkia purinilyticum DSM 1384 (formerly Clostridium purinilyticum).</title>
        <authorList>
            <person name="Poehlein A."/>
            <person name="Schiel-Bengelsdorf B."/>
            <person name="Bengelsdorf F.R."/>
            <person name="Daniel R."/>
            <person name="Duerre P."/>
        </authorList>
    </citation>
    <scope>NUCLEOTIDE SEQUENCE [LARGE SCALE GENOMIC DNA]</scope>
    <source>
        <strain evidence="12">DSM 1384</strain>
    </source>
</reference>
<sequence length="494" mass="57192">MSEVRVRFAPSPTGYLHIGGLRTALYDYLFAKNKGGKYILRIEDTDRTRYVDDSIENLIKSLEWSGVVHDEGVFIENGEIVQKGEYGPYIQSERLDIYKKYIDDLIEKGHAYYCFCNKERLDKIREEQKEKGLMLGYDGYCRNISIEEAKKRIEAGEEYVVRLRLPENRDIVFNDLIRGEISINTSDLDDQVLLKSDGFPTYHLAVVVDDHLMKITHVVRGEEWLPSAPKHAYLFEAFGWEAPEFVHLPTVLNKEKKKLSKRHGDVAVEDFRAKGYLPEGLINYLALVGWSPENNQEFFTMEELEKEFSFDRVSKTGGVFDKDKLDWVNGHYIRESDIEILTELAIPHLIQAGYITENDVENRYEWIKTLVSIVQERLSYVGEISEKVKFIFNNEVDFEIKEAREVLDGEQVPSLLDAFKEELELVDEVDEEFTNGIMKKIQKKTGVKGKNLFMPIRVALTGQQHGPEMDKIILVLGKANILERIDYIKNIIIK</sequence>
<protein>
    <recommendedName>
        <fullName evidence="8">Glutamate--tRNA ligase</fullName>
        <ecNumber evidence="8">6.1.1.17</ecNumber>
    </recommendedName>
    <alternativeName>
        <fullName evidence="8">Glutamyl-tRNA synthetase</fullName>
        <shortName evidence="8">GluRS</shortName>
    </alternativeName>
</protein>
<dbReference type="InterPro" id="IPR004527">
    <property type="entry name" value="Glu-tRNA-ligase_bac/mito"/>
</dbReference>
<feature type="binding site" evidence="8">
    <location>
        <position position="261"/>
    </location>
    <ligand>
        <name>ATP</name>
        <dbReference type="ChEBI" id="CHEBI:30616"/>
    </ligand>
</feature>
<dbReference type="Pfam" id="PF00749">
    <property type="entry name" value="tRNA-synt_1c"/>
    <property type="match status" value="1"/>
</dbReference>
<keyword evidence="6 8" id="KW-0648">Protein biosynthesis</keyword>
<dbReference type="Proteomes" id="UP000037267">
    <property type="component" value="Unassembled WGS sequence"/>
</dbReference>
<dbReference type="OrthoDB" id="9807503at2"/>
<evidence type="ECO:0000256" key="8">
    <source>
        <dbReference type="HAMAP-Rule" id="MF_00022"/>
    </source>
</evidence>
<dbReference type="InterPro" id="IPR033910">
    <property type="entry name" value="GluRS_core"/>
</dbReference>
<gene>
    <name evidence="8 11" type="primary">gltX</name>
    <name evidence="11" type="ORF">CLPU_10c00490</name>
</gene>
<dbReference type="GO" id="GO:0000049">
    <property type="term" value="F:tRNA binding"/>
    <property type="evidence" value="ECO:0007669"/>
    <property type="project" value="InterPro"/>
</dbReference>
<evidence type="ECO:0000256" key="1">
    <source>
        <dbReference type="ARBA" id="ARBA00007894"/>
    </source>
</evidence>
<keyword evidence="4 8" id="KW-0547">Nucleotide-binding</keyword>
<accession>A0A0L0W9L7</accession>